<dbReference type="SUPFAM" id="SSF50630">
    <property type="entry name" value="Acid proteases"/>
    <property type="match status" value="1"/>
</dbReference>
<dbReference type="CDD" id="cd00303">
    <property type="entry name" value="retropepsin_like"/>
    <property type="match status" value="1"/>
</dbReference>
<dbReference type="AlphaFoldDB" id="A0A3Q0EU54"/>
<protein>
    <submittedName>
        <fullName evidence="2">Uncharacterized protein LOC111241243 isoform X1</fullName>
    </submittedName>
</protein>
<keyword evidence="1" id="KW-1185">Reference proteome</keyword>
<dbReference type="Pfam" id="PF08284">
    <property type="entry name" value="RVP_2"/>
    <property type="match status" value="1"/>
</dbReference>
<dbReference type="Proteomes" id="UP000087766">
    <property type="component" value="Unplaced"/>
</dbReference>
<dbReference type="RefSeq" id="XP_022633989.1">
    <property type="nucleotide sequence ID" value="XM_022778268.1"/>
</dbReference>
<dbReference type="Gene3D" id="2.40.70.10">
    <property type="entry name" value="Acid Proteases"/>
    <property type="match status" value="1"/>
</dbReference>
<evidence type="ECO:0000313" key="1">
    <source>
        <dbReference type="Proteomes" id="UP000087766"/>
    </source>
</evidence>
<evidence type="ECO:0000313" key="2">
    <source>
        <dbReference type="RefSeq" id="XP_022633989.1"/>
    </source>
</evidence>
<dbReference type="GeneID" id="111241243"/>
<dbReference type="KEGG" id="vra:111241243"/>
<organism evidence="1 2">
    <name type="scientific">Vigna radiata var. radiata</name>
    <name type="common">Mung bean</name>
    <name type="synonym">Phaseolus aureus</name>
    <dbReference type="NCBI Taxonomy" id="3916"/>
    <lineage>
        <taxon>Eukaryota</taxon>
        <taxon>Viridiplantae</taxon>
        <taxon>Streptophyta</taxon>
        <taxon>Embryophyta</taxon>
        <taxon>Tracheophyta</taxon>
        <taxon>Spermatophyta</taxon>
        <taxon>Magnoliopsida</taxon>
        <taxon>eudicotyledons</taxon>
        <taxon>Gunneridae</taxon>
        <taxon>Pentapetalae</taxon>
        <taxon>rosids</taxon>
        <taxon>fabids</taxon>
        <taxon>Fabales</taxon>
        <taxon>Fabaceae</taxon>
        <taxon>Papilionoideae</taxon>
        <taxon>50 kb inversion clade</taxon>
        <taxon>NPAAA clade</taxon>
        <taxon>indigoferoid/millettioid clade</taxon>
        <taxon>Phaseoleae</taxon>
        <taxon>Vigna</taxon>
    </lineage>
</organism>
<name>A0A3Q0EU54_VIGRR</name>
<proteinExistence type="predicted"/>
<gene>
    <name evidence="2" type="primary">LOC111241243</name>
</gene>
<accession>A0A3Q0EU54</accession>
<dbReference type="InterPro" id="IPR021109">
    <property type="entry name" value="Peptidase_aspartic_dom_sf"/>
</dbReference>
<sequence>MELSACSMEGMTPPKTMKLVGWVGGRRVVALIDSGASHNFISKDLAEDVKLPVIETSSLGDGPKKVTQGPCDKIQLSLGKATVLEDFYLFDLDGVDIILDTAWLAKLGEVVINLTEITTSYYLAGKMVKVRGDHALSRKLVEPKTLLANSETWTLLWDLDLVEKHAHSEWPDDLVER</sequence>
<reference evidence="2" key="1">
    <citation type="submission" date="2025-08" db="UniProtKB">
        <authorList>
            <consortium name="RefSeq"/>
        </authorList>
    </citation>
    <scope>IDENTIFICATION</scope>
    <source>
        <tissue evidence="2">Leaf</tissue>
    </source>
</reference>